<dbReference type="PANTHER" id="PTHR31727">
    <property type="entry name" value="OLEOYL-ACYL CARRIER PROTEIN THIOESTERASE 1, CHLOROPLASTIC"/>
    <property type="match status" value="1"/>
</dbReference>
<evidence type="ECO:0000259" key="9">
    <source>
        <dbReference type="Pfam" id="PF20791"/>
    </source>
</evidence>
<evidence type="ECO:0000256" key="7">
    <source>
        <dbReference type="ARBA" id="ARBA00023160"/>
    </source>
</evidence>
<evidence type="ECO:0000256" key="6">
    <source>
        <dbReference type="ARBA" id="ARBA00023098"/>
    </source>
</evidence>
<dbReference type="Gene3D" id="3.10.129.10">
    <property type="entry name" value="Hotdog Thioesterase"/>
    <property type="match status" value="1"/>
</dbReference>
<keyword evidence="3" id="KW-0378">Hydrolase</keyword>
<dbReference type="InterPro" id="IPR002864">
    <property type="entry name" value="Acyl-ACP_thioesterase_NHD"/>
</dbReference>
<evidence type="ECO:0000313" key="10">
    <source>
        <dbReference type="EMBL" id="SIQ71363.1"/>
    </source>
</evidence>
<comment type="similarity">
    <text evidence="1">Belongs to the acyl-ACP thioesterase family.</text>
</comment>
<keyword evidence="7" id="KW-0275">Fatty acid biosynthesis</keyword>
<dbReference type="CDD" id="cd00586">
    <property type="entry name" value="4HBT"/>
    <property type="match status" value="2"/>
</dbReference>
<evidence type="ECO:0000256" key="2">
    <source>
        <dbReference type="ARBA" id="ARBA00022516"/>
    </source>
</evidence>
<evidence type="ECO:0000256" key="3">
    <source>
        <dbReference type="ARBA" id="ARBA00022801"/>
    </source>
</evidence>
<evidence type="ECO:0000256" key="4">
    <source>
        <dbReference type="ARBA" id="ARBA00022832"/>
    </source>
</evidence>
<dbReference type="InterPro" id="IPR045023">
    <property type="entry name" value="FATA/B"/>
</dbReference>
<keyword evidence="6" id="KW-0443">Lipid metabolism</keyword>
<feature type="domain" description="Acyl-ACP thioesterase-like C-terminal" evidence="9">
    <location>
        <begin position="181"/>
        <end position="271"/>
    </location>
</feature>
<reference evidence="11" key="1">
    <citation type="submission" date="2017-01" db="EMBL/GenBank/DDBJ databases">
        <authorList>
            <person name="Varghese N."/>
            <person name="Submissions S."/>
        </authorList>
    </citation>
    <scope>NUCLEOTIDE SEQUENCE [LARGE SCALE GENOMIC DNA]</scope>
    <source>
        <strain evidence="11">DM9</strain>
    </source>
</reference>
<dbReference type="PANTHER" id="PTHR31727:SF6">
    <property type="entry name" value="OLEOYL-ACYL CARRIER PROTEIN THIOESTERASE 1, CHLOROPLASTIC"/>
    <property type="match status" value="1"/>
</dbReference>
<dbReference type="Proteomes" id="UP000185924">
    <property type="component" value="Unassembled WGS sequence"/>
</dbReference>
<dbReference type="STRING" id="1077936.SAMN05421545_1169"/>
<feature type="domain" description="Acyl-ACP thioesterase N-terminal hotdog" evidence="8">
    <location>
        <begin position="33"/>
        <end position="155"/>
    </location>
</feature>
<keyword evidence="2" id="KW-0444">Lipid biosynthesis</keyword>
<protein>
    <submittedName>
        <fullName evidence="10">Acyl-ACP thioesterase</fullName>
    </submittedName>
</protein>
<dbReference type="SUPFAM" id="SSF54637">
    <property type="entry name" value="Thioesterase/thiol ester dehydrase-isomerase"/>
    <property type="match status" value="2"/>
</dbReference>
<evidence type="ECO:0000313" key="11">
    <source>
        <dbReference type="Proteomes" id="UP000185924"/>
    </source>
</evidence>
<dbReference type="GO" id="GO:0000036">
    <property type="term" value="F:acyl carrier activity"/>
    <property type="evidence" value="ECO:0007669"/>
    <property type="project" value="TreeGrafter"/>
</dbReference>
<dbReference type="EMBL" id="FTNM01000001">
    <property type="protein sequence ID" value="SIQ71363.1"/>
    <property type="molecule type" value="Genomic_DNA"/>
</dbReference>
<dbReference type="InterPro" id="IPR029069">
    <property type="entry name" value="HotDog_dom_sf"/>
</dbReference>
<keyword evidence="11" id="KW-1185">Reference proteome</keyword>
<proteinExistence type="inferred from homology"/>
<evidence type="ECO:0000256" key="1">
    <source>
        <dbReference type="ARBA" id="ARBA00006500"/>
    </source>
</evidence>
<dbReference type="Pfam" id="PF01643">
    <property type="entry name" value="Acyl-ACP_TE"/>
    <property type="match status" value="1"/>
</dbReference>
<gene>
    <name evidence="10" type="ORF">SAMN05421545_1169</name>
</gene>
<accession>A0A1N6V0F7</accession>
<dbReference type="AlphaFoldDB" id="A0A1N6V0F7"/>
<dbReference type="InterPro" id="IPR049427">
    <property type="entry name" value="Acyl-ACP_TE_C"/>
</dbReference>
<keyword evidence="4" id="KW-0276">Fatty acid metabolism</keyword>
<dbReference type="Pfam" id="PF20791">
    <property type="entry name" value="Acyl-ACP_TE_C"/>
    <property type="match status" value="1"/>
</dbReference>
<evidence type="ECO:0000256" key="5">
    <source>
        <dbReference type="ARBA" id="ARBA00022946"/>
    </source>
</evidence>
<sequence>MLFLYRYLLAPSLILAYLATRTILHAMKSVTGQSEFTVRSTETDQNGQATLPALVGYMQEAAWDNTATMGISMYELLEQGLTWVLQRMRVEMFRYPRHREKITVETWASGRERVFLHRDFRVYSADRELLGQATSVWLVMDVVKRQMVSVPDFITAVEVVPGEEPLPFAKGKLPQLEEIRYEEQMPVRWHDIDLNRHVTNTRYLQWALETLSTEILTTQQLREIDIIFKAESTLGDTVLATAGPAEEADMFLHKLTSIESGKELVQARTKFGS</sequence>
<name>A0A1N6V0F7_9BACT</name>
<evidence type="ECO:0000259" key="8">
    <source>
        <dbReference type="Pfam" id="PF01643"/>
    </source>
</evidence>
<dbReference type="GO" id="GO:0016297">
    <property type="term" value="F:fatty acyl-[ACP] hydrolase activity"/>
    <property type="evidence" value="ECO:0007669"/>
    <property type="project" value="InterPro"/>
</dbReference>
<keyword evidence="5" id="KW-0809">Transit peptide</keyword>
<organism evidence="10 11">
    <name type="scientific">Pontibacter lucknowensis</name>
    <dbReference type="NCBI Taxonomy" id="1077936"/>
    <lineage>
        <taxon>Bacteria</taxon>
        <taxon>Pseudomonadati</taxon>
        <taxon>Bacteroidota</taxon>
        <taxon>Cytophagia</taxon>
        <taxon>Cytophagales</taxon>
        <taxon>Hymenobacteraceae</taxon>
        <taxon>Pontibacter</taxon>
    </lineage>
</organism>